<dbReference type="STRING" id="1045775.SAMN05216378_2936"/>
<dbReference type="RefSeq" id="WP_091186104.1">
    <property type="nucleotide sequence ID" value="NZ_FOMT01000002.1"/>
</dbReference>
<dbReference type="EMBL" id="FOMT01000002">
    <property type="protein sequence ID" value="SFE26380.1"/>
    <property type="molecule type" value="Genomic_DNA"/>
</dbReference>
<dbReference type="Pfam" id="PF06949">
    <property type="entry name" value="DUF1292"/>
    <property type="match status" value="1"/>
</dbReference>
<evidence type="ECO:0000313" key="2">
    <source>
        <dbReference type="Proteomes" id="UP000198855"/>
    </source>
</evidence>
<dbReference type="OrthoDB" id="2990381at2"/>
<keyword evidence="2" id="KW-1185">Reference proteome</keyword>
<organism evidence="1 2">
    <name type="scientific">Paenibacillus catalpae</name>
    <dbReference type="NCBI Taxonomy" id="1045775"/>
    <lineage>
        <taxon>Bacteria</taxon>
        <taxon>Bacillati</taxon>
        <taxon>Bacillota</taxon>
        <taxon>Bacilli</taxon>
        <taxon>Bacillales</taxon>
        <taxon>Paenibacillaceae</taxon>
        <taxon>Paenibacillus</taxon>
    </lineage>
</organism>
<evidence type="ECO:0000313" key="1">
    <source>
        <dbReference type="EMBL" id="SFE26380.1"/>
    </source>
</evidence>
<dbReference type="Proteomes" id="UP000198855">
    <property type="component" value="Unassembled WGS sequence"/>
</dbReference>
<dbReference type="AlphaFoldDB" id="A0A1I1Z7S9"/>
<name>A0A1I1Z7S9_9BACL</name>
<dbReference type="InterPro" id="IPR009711">
    <property type="entry name" value="UPF0473"/>
</dbReference>
<gene>
    <name evidence="1" type="ORF">SAMN05216378_2936</name>
</gene>
<protein>
    <recommendedName>
        <fullName evidence="3">DUF1292 domain-containing protein</fullName>
    </recommendedName>
</protein>
<evidence type="ECO:0008006" key="3">
    <source>
        <dbReference type="Google" id="ProtNLM"/>
    </source>
</evidence>
<sequence>MANDERIVPVPQERLREVFGNEIELVSEHGSLDKFEIKAEFQLGPYVYAALQSSAMKKEQEVELFRVILTDNGEPQLETIEDDDEWELAAEAYDDLLFANDEMP</sequence>
<reference evidence="2" key="1">
    <citation type="submission" date="2016-10" db="EMBL/GenBank/DDBJ databases">
        <authorList>
            <person name="Varghese N."/>
            <person name="Submissions S."/>
        </authorList>
    </citation>
    <scope>NUCLEOTIDE SEQUENCE [LARGE SCALE GENOMIC DNA]</scope>
    <source>
        <strain evidence="2">CGMCC 1.10784</strain>
    </source>
</reference>
<proteinExistence type="predicted"/>
<accession>A0A1I1Z7S9</accession>